<feature type="domain" description="Metallo-beta-lactamase" evidence="1">
    <location>
        <begin position="15"/>
        <end position="210"/>
    </location>
</feature>
<gene>
    <name evidence="2" type="ORF">U27_03299</name>
</gene>
<keyword evidence="3" id="KW-1185">Reference proteome</keyword>
<proteinExistence type="predicted"/>
<dbReference type="InterPro" id="IPR036866">
    <property type="entry name" value="RibonucZ/Hydroxyglut_hydro"/>
</dbReference>
<dbReference type="EMBL" id="DF820464">
    <property type="protein sequence ID" value="GAK56337.1"/>
    <property type="molecule type" value="Genomic_DNA"/>
</dbReference>
<sequence length="228" mass="24455">MQQSQSTVIPISLGGVKAFLIKGTYPILVDTGNPGSEQKIVDALARNGVAPQDLSLILITHSHIDHFGSAAAFKPQTAAKIAVHADDADALRDGVNQELHPTSFLGELFLKVIPQHKRFPGVQPDIIIEQQLDLADFGVQGTVIATPGHTSGSLSLFLASGEAIIGDLIMGGIFRSKVPHYPWFAADLDQVKQSIQVVLRRRPTIIHTSHGGPFSPETLAKTFNFSLA</sequence>
<dbReference type="HOGENOM" id="CLU_030571_2_2_0"/>
<dbReference type="Proteomes" id="UP000030661">
    <property type="component" value="Unassembled WGS sequence"/>
</dbReference>
<organism evidence="2">
    <name type="scientific">Vecturithrix granuli</name>
    <dbReference type="NCBI Taxonomy" id="1499967"/>
    <lineage>
        <taxon>Bacteria</taxon>
        <taxon>Candidatus Moduliflexota</taxon>
        <taxon>Candidatus Vecturitrichia</taxon>
        <taxon>Candidatus Vecturitrichales</taxon>
        <taxon>Candidatus Vecturitrichaceae</taxon>
        <taxon>Candidatus Vecturithrix</taxon>
    </lineage>
</organism>
<dbReference type="CDD" id="cd07721">
    <property type="entry name" value="yflN-like_MBL-fold"/>
    <property type="match status" value="1"/>
</dbReference>
<dbReference type="PANTHER" id="PTHR42951">
    <property type="entry name" value="METALLO-BETA-LACTAMASE DOMAIN-CONTAINING"/>
    <property type="match status" value="1"/>
</dbReference>
<dbReference type="SUPFAM" id="SSF56281">
    <property type="entry name" value="Metallo-hydrolase/oxidoreductase"/>
    <property type="match status" value="1"/>
</dbReference>
<dbReference type="AlphaFoldDB" id="A0A081BVI2"/>
<reference evidence="2" key="1">
    <citation type="journal article" date="2015" name="PeerJ">
        <title>First genomic representation of candidate bacterial phylum KSB3 points to enhanced environmental sensing as a trigger of wastewater bulking.</title>
        <authorList>
            <person name="Sekiguchi Y."/>
            <person name="Ohashi A."/>
            <person name="Parks D.H."/>
            <person name="Yamauchi T."/>
            <person name="Tyson G.W."/>
            <person name="Hugenholtz P."/>
        </authorList>
    </citation>
    <scope>NUCLEOTIDE SEQUENCE [LARGE SCALE GENOMIC DNA]</scope>
</reference>
<protein>
    <submittedName>
        <fullName evidence="2">Beta-lactamase</fullName>
    </submittedName>
</protein>
<dbReference type="STRING" id="1499967.U27_03299"/>
<evidence type="ECO:0000259" key="1">
    <source>
        <dbReference type="SMART" id="SM00849"/>
    </source>
</evidence>
<dbReference type="InterPro" id="IPR001279">
    <property type="entry name" value="Metallo-B-lactamas"/>
</dbReference>
<name>A0A081BVI2_VECG1</name>
<dbReference type="SMART" id="SM00849">
    <property type="entry name" value="Lactamase_B"/>
    <property type="match status" value="1"/>
</dbReference>
<evidence type="ECO:0000313" key="3">
    <source>
        <dbReference type="Proteomes" id="UP000030661"/>
    </source>
</evidence>
<dbReference type="PANTHER" id="PTHR42951:SF17">
    <property type="entry name" value="METALLO-BETA-LACTAMASE DOMAIN-CONTAINING PROTEIN"/>
    <property type="match status" value="1"/>
</dbReference>
<dbReference type="Pfam" id="PF00753">
    <property type="entry name" value="Lactamase_B"/>
    <property type="match status" value="1"/>
</dbReference>
<dbReference type="eggNOG" id="COG0491">
    <property type="taxonomic scope" value="Bacteria"/>
</dbReference>
<evidence type="ECO:0000313" key="2">
    <source>
        <dbReference type="EMBL" id="GAK56337.1"/>
    </source>
</evidence>
<accession>A0A081BVI2</accession>
<dbReference type="Gene3D" id="3.60.15.10">
    <property type="entry name" value="Ribonuclease Z/Hydroxyacylglutathione hydrolase-like"/>
    <property type="match status" value="1"/>
</dbReference>
<dbReference type="InterPro" id="IPR050855">
    <property type="entry name" value="NDM-1-like"/>
</dbReference>